<reference evidence="2 3" key="1">
    <citation type="submission" date="2016-02" db="EMBL/GenBank/DDBJ databases">
        <title>Complete Genome of H5569, the type strain of the newly described species Haematospirillium jordaniae.</title>
        <authorList>
            <person name="Nicholson A.C."/>
            <person name="Humrighouse B.W."/>
            <person name="Loparov V."/>
            <person name="McQuiston J.R."/>
        </authorList>
    </citation>
    <scope>NUCLEOTIDE SEQUENCE [LARGE SCALE GENOMIC DNA]</scope>
    <source>
        <strain evidence="2 3">H5569</strain>
    </source>
</reference>
<dbReference type="InterPro" id="IPR013520">
    <property type="entry name" value="Ribonucl_H"/>
</dbReference>
<dbReference type="SUPFAM" id="SSF53098">
    <property type="entry name" value="Ribonuclease H-like"/>
    <property type="match status" value="1"/>
</dbReference>
<evidence type="ECO:0000259" key="1">
    <source>
        <dbReference type="SMART" id="SM00479"/>
    </source>
</evidence>
<dbReference type="GO" id="GO:0008408">
    <property type="term" value="F:3'-5' exonuclease activity"/>
    <property type="evidence" value="ECO:0007669"/>
    <property type="project" value="TreeGrafter"/>
</dbReference>
<dbReference type="GO" id="GO:0005829">
    <property type="term" value="C:cytosol"/>
    <property type="evidence" value="ECO:0007669"/>
    <property type="project" value="TreeGrafter"/>
</dbReference>
<evidence type="ECO:0000313" key="3">
    <source>
        <dbReference type="Proteomes" id="UP000076066"/>
    </source>
</evidence>
<dbReference type="STRING" id="1549855.AY555_05010"/>
<dbReference type="InterPro" id="IPR012337">
    <property type="entry name" value="RNaseH-like_sf"/>
</dbReference>
<dbReference type="Gene3D" id="3.30.420.10">
    <property type="entry name" value="Ribonuclease H-like superfamily/Ribonuclease H"/>
    <property type="match status" value="1"/>
</dbReference>
<proteinExistence type="predicted"/>
<dbReference type="Proteomes" id="UP000076066">
    <property type="component" value="Chromosome"/>
</dbReference>
<dbReference type="PANTHER" id="PTHR30231">
    <property type="entry name" value="DNA POLYMERASE III SUBUNIT EPSILON"/>
    <property type="match status" value="1"/>
</dbReference>
<dbReference type="KEGG" id="hjo:AY555_05010"/>
<feature type="domain" description="Exonuclease" evidence="1">
    <location>
        <begin position="30"/>
        <end position="206"/>
    </location>
</feature>
<dbReference type="GeneID" id="53316511"/>
<dbReference type="PANTHER" id="PTHR30231:SF7">
    <property type="entry name" value="BLR4117 PROTEIN"/>
    <property type="match status" value="1"/>
</dbReference>
<dbReference type="GO" id="GO:0006259">
    <property type="term" value="P:DNA metabolic process"/>
    <property type="evidence" value="ECO:0007669"/>
    <property type="project" value="UniProtKB-ARBA"/>
</dbReference>
<dbReference type="AlphaFoldDB" id="A0A143DD31"/>
<dbReference type="GO" id="GO:0003676">
    <property type="term" value="F:nucleic acid binding"/>
    <property type="evidence" value="ECO:0007669"/>
    <property type="project" value="InterPro"/>
</dbReference>
<dbReference type="InterPro" id="IPR036397">
    <property type="entry name" value="RNaseH_sf"/>
</dbReference>
<name>A0A143DD31_9PROT</name>
<protein>
    <submittedName>
        <fullName evidence="2">DNA polymerase III subunit epsilon</fullName>
    </submittedName>
</protein>
<dbReference type="RefSeq" id="WP_066134223.1">
    <property type="nucleotide sequence ID" value="NZ_CP014525.1"/>
</dbReference>
<sequence length="212" mass="24754">MFSLLSHAWNRRCLKDLSWRFLFGPEHPDEVVCFDCETTGLDREKDDIISLAAVRIRGNRILTSRSLELFIRPGRAINRDAIRIHHLRETDVAGGFAPQEAMARFLHFIGTRPLVGYYLEFDIALVNRLLKPWLGIRLPNRRIEVSSLYYDREIARHDPLWRGHVDLRFDTMMQTLDLPRLKAHNALDDAVMTALMYVKLHSKPVRKHGERS</sequence>
<gene>
    <name evidence="2" type="ORF">AY555_05010</name>
</gene>
<dbReference type="EMBL" id="CP014525">
    <property type="protein sequence ID" value="AMW34644.1"/>
    <property type="molecule type" value="Genomic_DNA"/>
</dbReference>
<evidence type="ECO:0000313" key="2">
    <source>
        <dbReference type="EMBL" id="AMW34644.1"/>
    </source>
</evidence>
<dbReference type="NCBIfam" id="NF006601">
    <property type="entry name" value="PRK09145.1"/>
    <property type="match status" value="1"/>
</dbReference>
<dbReference type="SMART" id="SM00479">
    <property type="entry name" value="EXOIII"/>
    <property type="match status" value="1"/>
</dbReference>
<dbReference type="CDD" id="cd06127">
    <property type="entry name" value="DEDDh"/>
    <property type="match status" value="1"/>
</dbReference>
<dbReference type="OrthoDB" id="6193218at2"/>
<accession>A0A143DD31</accession>
<dbReference type="Pfam" id="PF00929">
    <property type="entry name" value="RNase_T"/>
    <property type="match status" value="1"/>
</dbReference>
<organism evidence="2 3">
    <name type="scientific">Haematospirillum jordaniae</name>
    <dbReference type="NCBI Taxonomy" id="1549855"/>
    <lineage>
        <taxon>Bacteria</taxon>
        <taxon>Pseudomonadati</taxon>
        <taxon>Pseudomonadota</taxon>
        <taxon>Alphaproteobacteria</taxon>
        <taxon>Rhodospirillales</taxon>
        <taxon>Novispirillaceae</taxon>
        <taxon>Haematospirillum</taxon>
    </lineage>
</organism>
<keyword evidence="3" id="KW-1185">Reference proteome</keyword>